<evidence type="ECO:0000256" key="1">
    <source>
        <dbReference type="SAM" id="MobiDB-lite"/>
    </source>
</evidence>
<accession>A0A452SKW7</accession>
<keyword evidence="3" id="KW-1185">Reference proteome</keyword>
<proteinExistence type="predicted"/>
<name>A0A452SKW7_URSAM</name>
<dbReference type="Ensembl" id="ENSUAMT00000037015.1">
    <property type="protein sequence ID" value="ENSUAMP00000033218.1"/>
    <property type="gene ID" value="ENSUAMG00000025321.1"/>
</dbReference>
<dbReference type="GeneTree" id="ENSGT00940000161154"/>
<evidence type="ECO:0000313" key="3">
    <source>
        <dbReference type="Proteomes" id="UP000291022"/>
    </source>
</evidence>
<feature type="region of interest" description="Disordered" evidence="1">
    <location>
        <begin position="117"/>
        <end position="147"/>
    </location>
</feature>
<dbReference type="Proteomes" id="UP000291022">
    <property type="component" value="Unassembled WGS sequence"/>
</dbReference>
<evidence type="ECO:0000313" key="2">
    <source>
        <dbReference type="Ensembl" id="ENSUAMP00000033218.1"/>
    </source>
</evidence>
<organism evidence="2 3">
    <name type="scientific">Ursus americanus</name>
    <name type="common">American black bear</name>
    <name type="synonym">Euarctos americanus</name>
    <dbReference type="NCBI Taxonomy" id="9643"/>
    <lineage>
        <taxon>Eukaryota</taxon>
        <taxon>Metazoa</taxon>
        <taxon>Chordata</taxon>
        <taxon>Craniata</taxon>
        <taxon>Vertebrata</taxon>
        <taxon>Euteleostomi</taxon>
        <taxon>Mammalia</taxon>
        <taxon>Eutheria</taxon>
        <taxon>Laurasiatheria</taxon>
        <taxon>Carnivora</taxon>
        <taxon>Caniformia</taxon>
        <taxon>Ursidae</taxon>
        <taxon>Ursus</taxon>
    </lineage>
</organism>
<feature type="compositionally biased region" description="Basic residues" evidence="1">
    <location>
        <begin position="121"/>
        <end position="133"/>
    </location>
</feature>
<protein>
    <submittedName>
        <fullName evidence="2">Carbohydrate sulfotransferase 13</fullName>
    </submittedName>
</protein>
<reference evidence="3" key="1">
    <citation type="submission" date="2016-06" db="EMBL/GenBank/DDBJ databases">
        <title>De novo assembly and RNA-Seq shows season-dependent expression and editing in black bear kidneys.</title>
        <authorList>
            <person name="Korstanje R."/>
            <person name="Srivastava A."/>
            <person name="Sarsani V.K."/>
            <person name="Sheehan S.M."/>
            <person name="Seger R.L."/>
            <person name="Barter M.E."/>
            <person name="Lindqvist C."/>
            <person name="Brody L.C."/>
            <person name="Mullikin J.C."/>
        </authorList>
    </citation>
    <scope>NUCLEOTIDE SEQUENCE [LARGE SCALE GENOMIC DNA]</scope>
</reference>
<sequence>MCHEKGCFGRCRRGCCLFHLIPLSLRPIAFENSLGSGWLGGKKRSPLQMLYDLDQGPRSALAEVHRQRRDLLGRRLLGAEDLGTCWWTTRRPAPTATCPRWPAPTWKRVLLALSATPGGRPARHPRAPRRHAPARLPSLATSPRPRSNRRLCAPTWPSFFVREPFERWRRAYANKFARARTPSATRAACATTWSASSRRWRRTRPSCWAWWAPRLGLHPTGPGLRAAHLRRLCASVPACHLMLASSDCASWQALLQTLGGEALNY</sequence>
<reference evidence="2" key="2">
    <citation type="submission" date="2025-08" db="UniProtKB">
        <authorList>
            <consortium name="Ensembl"/>
        </authorList>
    </citation>
    <scope>IDENTIFICATION</scope>
</reference>
<reference evidence="2" key="3">
    <citation type="submission" date="2025-09" db="UniProtKB">
        <authorList>
            <consortium name="Ensembl"/>
        </authorList>
    </citation>
    <scope>IDENTIFICATION</scope>
</reference>
<gene>
    <name evidence="2" type="primary">CHST13</name>
</gene>
<dbReference type="AlphaFoldDB" id="A0A452SKW7"/>